<dbReference type="Proteomes" id="UP000277579">
    <property type="component" value="Unassembled WGS sequence"/>
</dbReference>
<feature type="transmembrane region" description="Helical" evidence="1">
    <location>
        <begin position="178"/>
        <end position="198"/>
    </location>
</feature>
<evidence type="ECO:0000256" key="1">
    <source>
        <dbReference type="SAM" id="Phobius"/>
    </source>
</evidence>
<reference evidence="2 3" key="1">
    <citation type="submission" date="2018-10" db="EMBL/GenBank/DDBJ databases">
        <title>Genomic Encyclopedia of Archaeal and Bacterial Type Strains, Phase II (KMG-II): from individual species to whole genera.</title>
        <authorList>
            <person name="Goeker M."/>
        </authorList>
    </citation>
    <scope>NUCLEOTIDE SEQUENCE [LARGE SCALE GENOMIC DNA]</scope>
    <source>
        <strain evidence="2 3">DSM 29537</strain>
    </source>
</reference>
<sequence length="360" mass="42111">MILIFGLVSYLYIPNYSDDRARYFEVYEDFQNASFIEMFSFFFLSSQDFILQSLFYFASQIEIPSQLVFATVTMITVSIVFYIYYKIINGFPVSKTFGLLSLVLIFLSFSYLDLLSGTRFMFATSFVLLAYYLGIVEKKKWAFLLLIIAVFIHFSTLVFIPIFLLLRFLPNKNNFYKIIFIASFVFLVLPKTFVVSIFDLLGLGGALQEKGKVYLNDDDFITQGLTESDSSGGLIIYYISIVSLFLLYAYLIVTHKRAGIYRNITLVVAAVINVFYSTPTIFFRYALVFKFFFVFMLVYEFYIYKNKKHIYIFIVTFLMNVITQIIIARNNIEISFFNKESWMLITIIDKEKVSSKDFIY</sequence>
<comment type="caution">
    <text evidence="2">The sequence shown here is derived from an EMBL/GenBank/DDBJ whole genome shotgun (WGS) entry which is preliminary data.</text>
</comment>
<feature type="transmembrane region" description="Helical" evidence="1">
    <location>
        <begin position="91"/>
        <end position="112"/>
    </location>
</feature>
<feature type="transmembrane region" description="Helical" evidence="1">
    <location>
        <begin position="235"/>
        <end position="253"/>
    </location>
</feature>
<gene>
    <name evidence="2" type="ORF">CLV94_2473</name>
</gene>
<dbReference type="InterPro" id="IPR049458">
    <property type="entry name" value="EpsG-like"/>
</dbReference>
<keyword evidence="1" id="KW-0812">Transmembrane</keyword>
<keyword evidence="1" id="KW-0472">Membrane</keyword>
<accession>A0A495M8Q6</accession>
<dbReference type="EMBL" id="RBLC01000003">
    <property type="protein sequence ID" value="RKS21838.1"/>
    <property type="molecule type" value="Genomic_DNA"/>
</dbReference>
<evidence type="ECO:0000313" key="3">
    <source>
        <dbReference type="Proteomes" id="UP000277579"/>
    </source>
</evidence>
<dbReference type="Pfam" id="PF14897">
    <property type="entry name" value="EpsG"/>
    <property type="match status" value="1"/>
</dbReference>
<feature type="transmembrane region" description="Helical" evidence="1">
    <location>
        <begin position="282"/>
        <end position="303"/>
    </location>
</feature>
<feature type="transmembrane region" description="Helical" evidence="1">
    <location>
        <begin position="141"/>
        <end position="166"/>
    </location>
</feature>
<proteinExistence type="predicted"/>
<dbReference type="AlphaFoldDB" id="A0A495M8Q6"/>
<evidence type="ECO:0000313" key="2">
    <source>
        <dbReference type="EMBL" id="RKS21838.1"/>
    </source>
</evidence>
<feature type="transmembrane region" description="Helical" evidence="1">
    <location>
        <begin position="310"/>
        <end position="328"/>
    </location>
</feature>
<protein>
    <submittedName>
        <fullName evidence="2">EpsG-like putative glucosyltransferase</fullName>
    </submittedName>
</protein>
<feature type="transmembrane region" description="Helical" evidence="1">
    <location>
        <begin position="260"/>
        <end position="276"/>
    </location>
</feature>
<organism evidence="2 3">
    <name type="scientific">Flavobacterium endophyticum</name>
    <dbReference type="NCBI Taxonomy" id="1540163"/>
    <lineage>
        <taxon>Bacteria</taxon>
        <taxon>Pseudomonadati</taxon>
        <taxon>Bacteroidota</taxon>
        <taxon>Flavobacteriia</taxon>
        <taxon>Flavobacteriales</taxon>
        <taxon>Flavobacteriaceae</taxon>
        <taxon>Flavobacterium</taxon>
    </lineage>
</organism>
<keyword evidence="2" id="KW-0808">Transferase</keyword>
<keyword evidence="3" id="KW-1185">Reference proteome</keyword>
<name>A0A495M8Q6_9FLAO</name>
<feature type="transmembrane region" description="Helical" evidence="1">
    <location>
        <begin position="67"/>
        <end position="85"/>
    </location>
</feature>
<keyword evidence="1" id="KW-1133">Transmembrane helix</keyword>
<dbReference type="GO" id="GO:0016740">
    <property type="term" value="F:transferase activity"/>
    <property type="evidence" value="ECO:0007669"/>
    <property type="project" value="UniProtKB-KW"/>
</dbReference>